<dbReference type="AlphaFoldDB" id="A0A101NTZ7"/>
<keyword evidence="1" id="KW-0456">Lyase</keyword>
<dbReference type="PRINTS" id="PR00149">
    <property type="entry name" value="FUMRATELYASE"/>
</dbReference>
<evidence type="ECO:0000313" key="4">
    <source>
        <dbReference type="EMBL" id="KUM99132.1"/>
    </source>
</evidence>
<dbReference type="Gene3D" id="1.20.200.10">
    <property type="entry name" value="Fumarase/aspartase (Central domain)"/>
    <property type="match status" value="1"/>
</dbReference>
<name>A0A101NTZ7_9ACTN</name>
<dbReference type="InterPro" id="IPR022761">
    <property type="entry name" value="Fumarate_lyase_N"/>
</dbReference>
<dbReference type="Pfam" id="PF10397">
    <property type="entry name" value="ADSL_C"/>
    <property type="match status" value="1"/>
</dbReference>
<dbReference type="STRING" id="67386.AQI95_40830"/>
<dbReference type="PANTHER" id="PTHR43172">
    <property type="entry name" value="ADENYLOSUCCINATE LYASE"/>
    <property type="match status" value="1"/>
</dbReference>
<comment type="caution">
    <text evidence="4">The sequence shown here is derived from an EMBL/GenBank/DDBJ whole genome shotgun (WGS) entry which is preliminary data.</text>
</comment>
<evidence type="ECO:0000256" key="1">
    <source>
        <dbReference type="ARBA" id="ARBA00023239"/>
    </source>
</evidence>
<dbReference type="GO" id="GO:0016829">
    <property type="term" value="F:lyase activity"/>
    <property type="evidence" value="ECO:0007669"/>
    <property type="project" value="UniProtKB-KW"/>
</dbReference>
<dbReference type="OrthoDB" id="9768878at2"/>
<dbReference type="RefSeq" id="WP_067136094.1">
    <property type="nucleotide sequence ID" value="NZ_KQ948233.1"/>
</dbReference>
<organism evidence="4 5">
    <name type="scientific">Streptomyces yokosukanensis</name>
    <dbReference type="NCBI Taxonomy" id="67386"/>
    <lineage>
        <taxon>Bacteria</taxon>
        <taxon>Bacillati</taxon>
        <taxon>Actinomycetota</taxon>
        <taxon>Actinomycetes</taxon>
        <taxon>Kitasatosporales</taxon>
        <taxon>Streptomycetaceae</taxon>
        <taxon>Streptomyces</taxon>
    </lineage>
</organism>
<dbReference type="InterPro" id="IPR000362">
    <property type="entry name" value="Fumarate_lyase_fam"/>
</dbReference>
<keyword evidence="4" id="KW-0413">Isomerase</keyword>
<dbReference type="SUPFAM" id="SSF48557">
    <property type="entry name" value="L-aspartase-like"/>
    <property type="match status" value="1"/>
</dbReference>
<dbReference type="SMART" id="SM00998">
    <property type="entry name" value="ADSL_C"/>
    <property type="match status" value="1"/>
</dbReference>
<dbReference type="EMBL" id="LMWN01000068">
    <property type="protein sequence ID" value="KUM99132.1"/>
    <property type="molecule type" value="Genomic_DNA"/>
</dbReference>
<gene>
    <name evidence="4" type="ORF">AQI95_40830</name>
</gene>
<feature type="domain" description="Adenylosuccinate lyase C-terminal" evidence="3">
    <location>
        <begin position="369"/>
        <end position="447"/>
    </location>
</feature>
<keyword evidence="5" id="KW-1185">Reference proteome</keyword>
<dbReference type="Gene3D" id="1.10.40.30">
    <property type="entry name" value="Fumarase/aspartase (C-terminal domain)"/>
    <property type="match status" value="1"/>
</dbReference>
<evidence type="ECO:0000259" key="3">
    <source>
        <dbReference type="SMART" id="SM00998"/>
    </source>
</evidence>
<dbReference type="InterPro" id="IPR008948">
    <property type="entry name" value="L-Aspartase-like"/>
</dbReference>
<protein>
    <submittedName>
        <fullName evidence="4">3-carboxy-cis,cis-muconate cycloisomerase</fullName>
    </submittedName>
</protein>
<dbReference type="PANTHER" id="PTHR43172:SF2">
    <property type="entry name" value="ADENYLOSUCCINATE LYASE C-TERMINAL DOMAIN-CONTAINING PROTEIN"/>
    <property type="match status" value="1"/>
</dbReference>
<dbReference type="Proteomes" id="UP000053127">
    <property type="component" value="Unassembled WGS sequence"/>
</dbReference>
<sequence length="456" mass="48061">MLSPVWAGSRAAADLSEETWIDAMLEVEGALARAQAQLGVIPTRSAKVITEVARGLRIDAPMLAERSRGAANPVVVLVQELTAAVREVAPAAADHVHLGSTSQDILDSAAMLLVGHTLEVIGQDLSRVAAALAVLARRHRATPMAARTLAQHAVPTTFGLKAAGWLDSVLDAALRVRQTAASLPAQLGGAAGTLAAYEEYARDTAAGRRGHGLELAKHFAAELGLVEPSVPWHSLRTPLCTIGGTLSQVTGVLGKFALDVQTLSRTEIMEVVEPTAEGRGVSSAMPQKRNPVLATLVVSAARQVPLHSAVLAQCMLAEDERAPGAWHAEWQPLREALRLTAGAALTAAELAEGLEVLPARMRRNLELTEGAVVAERLNAVLASRLGKAESKRVLAGCAQRAANGEVTFAEALDEHPELRGHLPADVEQLLAPEGYLGAAEDLVTRVLTRQAREETS</sequence>
<evidence type="ECO:0000256" key="2">
    <source>
        <dbReference type="ARBA" id="ARBA00034772"/>
    </source>
</evidence>
<dbReference type="Pfam" id="PF00206">
    <property type="entry name" value="Lyase_1"/>
    <property type="match status" value="1"/>
</dbReference>
<comment type="similarity">
    <text evidence="2">Belongs to the class-II fumarase/aspartase family.</text>
</comment>
<dbReference type="InterPro" id="IPR019468">
    <property type="entry name" value="AdenyloSucc_lyase_C"/>
</dbReference>
<proteinExistence type="inferred from homology"/>
<accession>A0A101NTZ7</accession>
<dbReference type="GO" id="GO:0016853">
    <property type="term" value="F:isomerase activity"/>
    <property type="evidence" value="ECO:0007669"/>
    <property type="project" value="UniProtKB-KW"/>
</dbReference>
<evidence type="ECO:0000313" key="5">
    <source>
        <dbReference type="Proteomes" id="UP000053127"/>
    </source>
</evidence>
<reference evidence="4 5" key="1">
    <citation type="submission" date="2015-10" db="EMBL/GenBank/DDBJ databases">
        <title>Draft genome sequence of Streptomyces yokosukanensis DSM 40224, type strain for the species Streptomyces yokosukanensis.</title>
        <authorList>
            <person name="Ruckert C."/>
            <person name="Winkler A."/>
            <person name="Kalinowski J."/>
            <person name="Kampfer P."/>
            <person name="Glaeser S."/>
        </authorList>
    </citation>
    <scope>NUCLEOTIDE SEQUENCE [LARGE SCALE GENOMIC DNA]</scope>
    <source>
        <strain evidence="4 5">DSM 40224</strain>
    </source>
</reference>